<dbReference type="Pfam" id="PF00072">
    <property type="entry name" value="Response_reg"/>
    <property type="match status" value="3"/>
</dbReference>
<evidence type="ECO:0000259" key="10">
    <source>
        <dbReference type="PROSITE" id="PS50109"/>
    </source>
</evidence>
<keyword evidence="8" id="KW-0175">Coiled coil</keyword>
<dbReference type="EC" id="2.7.13.3" evidence="2"/>
<evidence type="ECO:0000259" key="11">
    <source>
        <dbReference type="PROSITE" id="PS50110"/>
    </source>
</evidence>
<dbReference type="Gene3D" id="3.30.565.10">
    <property type="entry name" value="Histidine kinase-like ATPase, C-terminal domain"/>
    <property type="match status" value="1"/>
</dbReference>
<dbReference type="Pfam" id="PF05227">
    <property type="entry name" value="CHASE3"/>
    <property type="match status" value="1"/>
</dbReference>
<dbReference type="SUPFAM" id="SSF55781">
    <property type="entry name" value="GAF domain-like"/>
    <property type="match status" value="1"/>
</dbReference>
<feature type="transmembrane region" description="Helical" evidence="9">
    <location>
        <begin position="196"/>
        <end position="219"/>
    </location>
</feature>
<dbReference type="InterPro" id="IPR003594">
    <property type="entry name" value="HATPase_dom"/>
</dbReference>
<dbReference type="InterPro" id="IPR011006">
    <property type="entry name" value="CheY-like_superfamily"/>
</dbReference>
<dbReference type="PANTHER" id="PTHR45339">
    <property type="entry name" value="HYBRID SIGNAL TRANSDUCTION HISTIDINE KINASE J"/>
    <property type="match status" value="1"/>
</dbReference>
<dbReference type="InterPro" id="IPR029016">
    <property type="entry name" value="GAF-like_dom_sf"/>
</dbReference>
<gene>
    <name evidence="12" type="ORF">WKV53_02365</name>
</gene>
<dbReference type="InterPro" id="IPR036097">
    <property type="entry name" value="HisK_dim/P_sf"/>
</dbReference>
<dbReference type="Gene3D" id="1.10.287.130">
    <property type="match status" value="1"/>
</dbReference>
<evidence type="ECO:0000256" key="4">
    <source>
        <dbReference type="ARBA" id="ARBA00022679"/>
    </source>
</evidence>
<dbReference type="InterPro" id="IPR003018">
    <property type="entry name" value="GAF"/>
</dbReference>
<feature type="modified residue" description="4-aspartylphosphate" evidence="7">
    <location>
        <position position="798"/>
    </location>
</feature>
<evidence type="ECO:0000313" key="12">
    <source>
        <dbReference type="EMBL" id="MEK7949320.1"/>
    </source>
</evidence>
<dbReference type="InterPro" id="IPR007891">
    <property type="entry name" value="CHASE3"/>
</dbReference>
<keyword evidence="5" id="KW-0418">Kinase</keyword>
<organism evidence="12 13">
    <name type="scientific">Luteolibacter soli</name>
    <dbReference type="NCBI Taxonomy" id="3135280"/>
    <lineage>
        <taxon>Bacteria</taxon>
        <taxon>Pseudomonadati</taxon>
        <taxon>Verrucomicrobiota</taxon>
        <taxon>Verrucomicrobiia</taxon>
        <taxon>Verrucomicrobiales</taxon>
        <taxon>Verrucomicrobiaceae</taxon>
        <taxon>Luteolibacter</taxon>
    </lineage>
</organism>
<dbReference type="PANTHER" id="PTHR45339:SF1">
    <property type="entry name" value="HYBRID SIGNAL TRANSDUCTION HISTIDINE KINASE J"/>
    <property type="match status" value="1"/>
</dbReference>
<evidence type="ECO:0000256" key="3">
    <source>
        <dbReference type="ARBA" id="ARBA00022553"/>
    </source>
</evidence>
<dbReference type="InterPro" id="IPR001789">
    <property type="entry name" value="Sig_transdc_resp-reg_receiver"/>
</dbReference>
<dbReference type="RefSeq" id="WP_341402738.1">
    <property type="nucleotide sequence ID" value="NZ_JBBUKT010000001.1"/>
</dbReference>
<proteinExistence type="predicted"/>
<feature type="domain" description="Response regulatory" evidence="11">
    <location>
        <begin position="871"/>
        <end position="987"/>
    </location>
</feature>
<reference evidence="12 13" key="1">
    <citation type="submission" date="2024-04" db="EMBL/GenBank/DDBJ databases">
        <title>Luteolibacter sp. isolated from soil.</title>
        <authorList>
            <person name="An J."/>
        </authorList>
    </citation>
    <scope>NUCLEOTIDE SEQUENCE [LARGE SCALE GENOMIC DNA]</scope>
    <source>
        <strain evidence="12 13">Y139</strain>
    </source>
</reference>
<comment type="catalytic activity">
    <reaction evidence="1">
        <text>ATP + protein L-histidine = ADP + protein N-phospho-L-histidine.</text>
        <dbReference type="EC" id="2.7.13.3"/>
    </reaction>
</comment>
<dbReference type="Gene3D" id="3.40.50.2300">
    <property type="match status" value="3"/>
</dbReference>
<comment type="caution">
    <text evidence="12">The sequence shown here is derived from an EMBL/GenBank/DDBJ whole genome shotgun (WGS) entry which is preliminary data.</text>
</comment>
<evidence type="ECO:0000256" key="8">
    <source>
        <dbReference type="SAM" id="Coils"/>
    </source>
</evidence>
<feature type="domain" description="Response regulatory" evidence="11">
    <location>
        <begin position="749"/>
        <end position="862"/>
    </location>
</feature>
<dbReference type="Pfam" id="PF13185">
    <property type="entry name" value="GAF_2"/>
    <property type="match status" value="1"/>
</dbReference>
<dbReference type="InterPro" id="IPR003661">
    <property type="entry name" value="HisK_dim/P_dom"/>
</dbReference>
<keyword evidence="3 7" id="KW-0597">Phosphoprotein</keyword>
<dbReference type="SMART" id="SM00448">
    <property type="entry name" value="REC"/>
    <property type="match status" value="3"/>
</dbReference>
<dbReference type="InterPro" id="IPR005467">
    <property type="entry name" value="His_kinase_dom"/>
</dbReference>
<dbReference type="SMART" id="SM00388">
    <property type="entry name" value="HisKA"/>
    <property type="match status" value="1"/>
</dbReference>
<feature type="domain" description="Histidine kinase" evidence="10">
    <location>
        <begin position="486"/>
        <end position="706"/>
    </location>
</feature>
<dbReference type="CDD" id="cd00082">
    <property type="entry name" value="HisKA"/>
    <property type="match status" value="1"/>
</dbReference>
<dbReference type="CDD" id="cd16922">
    <property type="entry name" value="HATPase_EvgS-ArcB-TorS-like"/>
    <property type="match status" value="1"/>
</dbReference>
<accession>A0ABU9ARL2</accession>
<dbReference type="EMBL" id="JBBUKT010000001">
    <property type="protein sequence ID" value="MEK7949320.1"/>
    <property type="molecule type" value="Genomic_DNA"/>
</dbReference>
<dbReference type="CDD" id="cd19410">
    <property type="entry name" value="HK9-like_sensor"/>
    <property type="match status" value="1"/>
</dbReference>
<dbReference type="CDD" id="cd17546">
    <property type="entry name" value="REC_hyHK_CKI1_RcsC-like"/>
    <property type="match status" value="1"/>
</dbReference>
<dbReference type="PRINTS" id="PR00344">
    <property type="entry name" value="BCTRLSENSOR"/>
</dbReference>
<evidence type="ECO:0000256" key="6">
    <source>
        <dbReference type="ARBA" id="ARBA00023012"/>
    </source>
</evidence>
<evidence type="ECO:0000313" key="13">
    <source>
        <dbReference type="Proteomes" id="UP001371305"/>
    </source>
</evidence>
<keyword evidence="4" id="KW-0808">Transferase</keyword>
<evidence type="ECO:0000256" key="2">
    <source>
        <dbReference type="ARBA" id="ARBA00012438"/>
    </source>
</evidence>
<dbReference type="InterPro" id="IPR004358">
    <property type="entry name" value="Sig_transdc_His_kin-like_C"/>
</dbReference>
<evidence type="ECO:0000256" key="7">
    <source>
        <dbReference type="PROSITE-ProRule" id="PRU00169"/>
    </source>
</evidence>
<dbReference type="InterPro" id="IPR036890">
    <property type="entry name" value="HATPase_C_sf"/>
</dbReference>
<evidence type="ECO:0000256" key="9">
    <source>
        <dbReference type="SAM" id="Phobius"/>
    </source>
</evidence>
<feature type="modified residue" description="4-aspartylphosphate" evidence="7">
    <location>
        <position position="1068"/>
    </location>
</feature>
<dbReference type="SUPFAM" id="SSF55874">
    <property type="entry name" value="ATPase domain of HSP90 chaperone/DNA topoisomerase II/histidine kinase"/>
    <property type="match status" value="1"/>
</dbReference>
<name>A0ABU9ARL2_9BACT</name>
<keyword evidence="13" id="KW-1185">Reference proteome</keyword>
<feature type="domain" description="Response regulatory" evidence="11">
    <location>
        <begin position="1017"/>
        <end position="1135"/>
    </location>
</feature>
<sequence length="1137" mass="125975">MPNQPAPRPGLSSSPTSRQGRLPLYIGLAAAVLFFVLSGYNARRNTEALREGFQQVAHTHDVISALEKMVTLMKDAETGQRGFVISGDQDYLQPYHAARTALDSEMARLRDLVKDNTVQKRFLSDVEVLVEAKMKELAETIALRRDQGFDPARAMVMTNRGKLTMDDLRAKIASMEEEENRVRQQRIAEMENAHHIAISSGIATAMLGIVLAVSVTWLLRRAMIQRRHQEWLQAGRLELTEAISGERELHAMGEIILTFLTRYVGAHAGAFFARRDGQFKRTAMMGVPLNAGVPEKFDTGEGLLGRAVQEKTTLRIDDVPPNYLTVGSGLGQGTPRHLLIFPTSTDGLVNAVIELGFLHSLDGRQEEFLRQISEPVGVAVKSALYREHLQALLSETQQQAEELQAQGEELRVSNEELEEQGRALRESQARLEQQQIEMEQTNAQLEEQASTLEDQKEQLTRSKDALEIQARAVEQASRYKSDFLANMSHELRTPLNSSLILAKLLGDNRVGNLNEEQVKYARTIESAGNDLLELINDVLDLAKIEAGHMVIKPVTISPTELVASLRGTFDPIASQRSLHLTMEVAPGTPATFDTDSQRLEQVLKNLLSNALKFTEHGNVSLTVKPAGQGRIAFAVEDTGIGIAPEQQRLIFEPFQQADSTTERKYGGTGLGLSISRELTRLLGGEMTLISEPGKGSTFTVIIPEVHSGPRIVEVARLIPEPAPPATREPLVVVSRTTDDREALSDNARLILVVEDDQKFAQILVDLAHEMDFQCLVAPTAKDALKLAREHRPGAVLLDVGLPDDSGLLVLEQLKGDPRTRHIPVHVVSGSDYTQTAMALGAAGYMLKPVKREQLVEAFRQLEDRLTGKMQRVLVVEDDAVQADAMQKLLGSHDVETVAVRTAADCLEKLKGSTFDCMVLDLSLPDSSGFDLLETLSTEDIYSFPPVIVYTGRELDADEEQKLRRYSRSIIIKGAKSPERLLDEVSLFLHQVVADLPPEKQRIIVQSPNRDAALEGRQILIVEDDVRNIFALTSLLEGRGVKLQVARNGREALTALDRNHPPIDLVLMDVMMPEMDGFTAMREIRKRPELAKLPIIALTAKAMKDDQEQCLAAGANDYLSKPLDVEKLLSLIRVWMPR</sequence>
<feature type="modified residue" description="4-aspartylphosphate" evidence="7">
    <location>
        <position position="920"/>
    </location>
</feature>
<feature type="coiled-coil region" evidence="8">
    <location>
        <begin position="386"/>
        <end position="476"/>
    </location>
</feature>
<evidence type="ECO:0000256" key="1">
    <source>
        <dbReference type="ARBA" id="ARBA00000085"/>
    </source>
</evidence>
<dbReference type="Pfam" id="PF02518">
    <property type="entry name" value="HATPase_c"/>
    <property type="match status" value="1"/>
</dbReference>
<feature type="transmembrane region" description="Helical" evidence="9">
    <location>
        <begin position="22"/>
        <end position="40"/>
    </location>
</feature>
<dbReference type="PROSITE" id="PS50110">
    <property type="entry name" value="RESPONSE_REGULATORY"/>
    <property type="match status" value="3"/>
</dbReference>
<keyword evidence="9" id="KW-0472">Membrane</keyword>
<dbReference type="SUPFAM" id="SSF52172">
    <property type="entry name" value="CheY-like"/>
    <property type="match status" value="3"/>
</dbReference>
<keyword evidence="6" id="KW-0902">Two-component regulatory system</keyword>
<evidence type="ECO:0000256" key="5">
    <source>
        <dbReference type="ARBA" id="ARBA00022777"/>
    </source>
</evidence>
<keyword evidence="9" id="KW-1133">Transmembrane helix</keyword>
<dbReference type="Pfam" id="PF00512">
    <property type="entry name" value="HisKA"/>
    <property type="match status" value="1"/>
</dbReference>
<dbReference type="CDD" id="cd00156">
    <property type="entry name" value="REC"/>
    <property type="match status" value="1"/>
</dbReference>
<protein>
    <recommendedName>
        <fullName evidence="2">histidine kinase</fullName>
        <ecNumber evidence="2">2.7.13.3</ecNumber>
    </recommendedName>
</protein>
<dbReference type="SUPFAM" id="SSF47384">
    <property type="entry name" value="Homodimeric domain of signal transducing histidine kinase"/>
    <property type="match status" value="1"/>
</dbReference>
<dbReference type="Gene3D" id="3.30.450.40">
    <property type="match status" value="1"/>
</dbReference>
<keyword evidence="9" id="KW-0812">Transmembrane</keyword>
<dbReference type="PROSITE" id="PS50109">
    <property type="entry name" value="HIS_KIN"/>
    <property type="match status" value="1"/>
</dbReference>
<dbReference type="SMART" id="SM00387">
    <property type="entry name" value="HATPase_c"/>
    <property type="match status" value="1"/>
</dbReference>
<dbReference type="Proteomes" id="UP001371305">
    <property type="component" value="Unassembled WGS sequence"/>
</dbReference>